<dbReference type="Proteomes" id="UP000234484">
    <property type="component" value="Unassembled WGS sequence"/>
</dbReference>
<dbReference type="AlphaFoldDB" id="A0A2J4JAC3"/>
<protein>
    <submittedName>
        <fullName evidence="1">Uncharacterized protein</fullName>
    </submittedName>
</protein>
<sequence>MDVDGERVSLDVPAVDLHVSLLVGISHGHRVDDGRTKAGGLLDGERDDLRLRVVVPIGDRLHFRSVGTAIRRSLDCVTASEGGWQGRKERSAIHSAAISR</sequence>
<evidence type="ECO:0000313" key="1">
    <source>
        <dbReference type="EMBL" id="PLK18344.1"/>
    </source>
</evidence>
<comment type="caution">
    <text evidence="1">The sequence shown here is derived from an EMBL/GenBank/DDBJ whole genome shotgun (WGS) entry which is preliminary data.</text>
</comment>
<reference evidence="1 2" key="1">
    <citation type="submission" date="2017-12" db="EMBL/GenBank/DDBJ databases">
        <title>The characterization of oligonucleotides binding to NgAgo.</title>
        <authorList>
            <person name="Jiang L."/>
            <person name="He B."/>
            <person name="Kang J."/>
            <person name="Yu M."/>
            <person name="Li N."/>
            <person name="Fang Y."/>
            <person name="Tang Z."/>
            <person name="Wu P."/>
            <person name="Yao P."/>
            <person name="Huang J."/>
        </authorList>
    </citation>
    <scope>NUCLEOTIDE SEQUENCE [LARGE SCALE GENOMIC DNA]</scope>
    <source>
        <strain evidence="1 2">SP2</strain>
        <tissue evidence="1">Freeze-dried powder thallus</tissue>
    </source>
</reference>
<evidence type="ECO:0000313" key="2">
    <source>
        <dbReference type="Proteomes" id="UP000234484"/>
    </source>
</evidence>
<gene>
    <name evidence="1" type="ORF">CYV19_18140</name>
</gene>
<name>A0A2J4JAC3_NATGS</name>
<dbReference type="EMBL" id="PKKI01000091">
    <property type="protein sequence ID" value="PLK18344.1"/>
    <property type="molecule type" value="Genomic_DNA"/>
</dbReference>
<organism evidence="1 2">
    <name type="scientific">Natronobacterium gregoryi (strain ATCC 43098 / DSM 3393 / CCM 3738 / CIP 104747 / IAM 13177 / JCM 8860 / NBRC 102187 / NCIMB 2189 / SP2)</name>
    <dbReference type="NCBI Taxonomy" id="797304"/>
    <lineage>
        <taxon>Archaea</taxon>
        <taxon>Methanobacteriati</taxon>
        <taxon>Methanobacteriota</taxon>
        <taxon>Stenosarchaea group</taxon>
        <taxon>Halobacteria</taxon>
        <taxon>Halobacteriales</taxon>
        <taxon>Natrialbaceae</taxon>
        <taxon>Natronobacterium</taxon>
    </lineage>
</organism>
<proteinExistence type="predicted"/>
<accession>A0A2J4JAC3</accession>